<evidence type="ECO:0000313" key="2">
    <source>
        <dbReference type="EMBL" id="MCM1989751.1"/>
    </source>
</evidence>
<dbReference type="RefSeq" id="WP_250858777.1">
    <property type="nucleotide sequence ID" value="NZ_JAGSOJ010000002.1"/>
</dbReference>
<dbReference type="Proteomes" id="UP001056429">
    <property type="component" value="Unassembled WGS sequence"/>
</dbReference>
<dbReference type="AlphaFoldDB" id="A0A9J6NYZ7"/>
<organism evidence="2 3">
    <name type="scientific">Oceanirhabdus seepicola</name>
    <dbReference type="NCBI Taxonomy" id="2828781"/>
    <lineage>
        <taxon>Bacteria</taxon>
        <taxon>Bacillati</taxon>
        <taxon>Bacillota</taxon>
        <taxon>Clostridia</taxon>
        <taxon>Eubacteriales</taxon>
        <taxon>Clostridiaceae</taxon>
        <taxon>Oceanirhabdus</taxon>
    </lineage>
</organism>
<accession>A0A9J6NYZ7</accession>
<reference evidence="2" key="1">
    <citation type="journal article" date="2021" name="mSystems">
        <title>Bacteria and Archaea Synergistically Convert Glycine Betaine to Biogenic Methane in the Formosa Cold Seep of the South China Sea.</title>
        <authorList>
            <person name="Li L."/>
            <person name="Zhang W."/>
            <person name="Zhang S."/>
            <person name="Song L."/>
            <person name="Sun Q."/>
            <person name="Zhang H."/>
            <person name="Xiang H."/>
            <person name="Dong X."/>
        </authorList>
    </citation>
    <scope>NUCLEOTIDE SEQUENCE</scope>
    <source>
        <strain evidence="2">ZWT</strain>
    </source>
</reference>
<keyword evidence="3" id="KW-1185">Reference proteome</keyword>
<gene>
    <name evidence="2" type="ORF">KDK92_08370</name>
</gene>
<dbReference type="EMBL" id="JAGSOJ010000002">
    <property type="protein sequence ID" value="MCM1989751.1"/>
    <property type="molecule type" value="Genomic_DNA"/>
</dbReference>
<feature type="signal peptide" evidence="1">
    <location>
        <begin position="1"/>
        <end position="26"/>
    </location>
</feature>
<protein>
    <recommendedName>
        <fullName evidence="4">Peptidase MA-like domain-containing protein</fullName>
    </recommendedName>
</protein>
<evidence type="ECO:0000256" key="1">
    <source>
        <dbReference type="SAM" id="SignalP"/>
    </source>
</evidence>
<proteinExistence type="predicted"/>
<dbReference type="PROSITE" id="PS51257">
    <property type="entry name" value="PROKAR_LIPOPROTEIN"/>
    <property type="match status" value="1"/>
</dbReference>
<evidence type="ECO:0000313" key="3">
    <source>
        <dbReference type="Proteomes" id="UP001056429"/>
    </source>
</evidence>
<reference evidence="2" key="2">
    <citation type="submission" date="2021-04" db="EMBL/GenBank/DDBJ databases">
        <authorList>
            <person name="Dong X."/>
        </authorList>
    </citation>
    <scope>NUCLEOTIDE SEQUENCE</scope>
    <source>
        <strain evidence="2">ZWT</strain>
    </source>
</reference>
<sequence>MKKGVFHSLILAISMAIILIGCNASTNNINEERGVGEDNKTYTGKDLESINKINNLIKGQEKYIKEENKEKYMETISKENREYYWEKIHWFDDIISADITEYSLQVLKVDKIDDFKFRAQLLQKYHCNEKDYSLKYSNIYTIEDDKILDYDLDFKTIQTEHFIVKYLGELELKDWICEEAEKGYSIATENYGDTPKDKTIIKLYNDRELLRQSVKLSFGWQFGGWYEYPESIKFLKLEKENNNFRRGIAHELIHKITIGESANNMPYWLAEGLAEYFSKEDSMRDSYHPAFELIELDKIDLENYEGNAYEYYKSSRYYIDKIINKYGIDKVKEILKGLSEYGLQEKTNGEIYLENNKRFYEVLEKVLDKTFEELNTEFRD</sequence>
<name>A0A9J6NYZ7_9CLOT</name>
<feature type="chain" id="PRO_5039921796" description="Peptidase MA-like domain-containing protein" evidence="1">
    <location>
        <begin position="27"/>
        <end position="380"/>
    </location>
</feature>
<evidence type="ECO:0008006" key="4">
    <source>
        <dbReference type="Google" id="ProtNLM"/>
    </source>
</evidence>
<keyword evidence="1" id="KW-0732">Signal</keyword>
<comment type="caution">
    <text evidence="2">The sequence shown here is derived from an EMBL/GenBank/DDBJ whole genome shotgun (WGS) entry which is preliminary data.</text>
</comment>